<dbReference type="GO" id="GO:0005509">
    <property type="term" value="F:calcium ion binding"/>
    <property type="evidence" value="ECO:0007669"/>
    <property type="project" value="InterPro"/>
</dbReference>
<dbReference type="InterPro" id="IPR011992">
    <property type="entry name" value="EF-hand-dom_pair"/>
</dbReference>
<dbReference type="OrthoDB" id="10260307at2759"/>
<dbReference type="SUPFAM" id="SSF47473">
    <property type="entry name" value="EF-hand"/>
    <property type="match status" value="1"/>
</dbReference>
<sequence>MPKEKGKAPKKPAKTDKQKKAEAEMMRKVVGQYNGVLSKEDIVGMKEIFDTYDGDNQGFIKASNLGLILRTLGFNPRDSDLQRVGKEYDPERTDRLKFPEFVASILSIPTTITDKEIIPAFQVFDLEKRGVLEADEILKCLTNVGEMLDEAEAKAFKDNLKPDDLGLFNYTDFVLKFTEPKKKKKKGKKKGKKKK</sequence>
<feature type="domain" description="EF-hand" evidence="3">
    <location>
        <begin position="112"/>
        <end position="147"/>
    </location>
</feature>
<dbReference type="AlphaFoldDB" id="A0A814FPP6"/>
<dbReference type="Gene3D" id="1.10.238.10">
    <property type="entry name" value="EF-hand"/>
    <property type="match status" value="1"/>
</dbReference>
<feature type="region of interest" description="Disordered" evidence="2">
    <location>
        <begin position="1"/>
        <end position="23"/>
    </location>
</feature>
<dbReference type="InterPro" id="IPR050230">
    <property type="entry name" value="CALM/Myosin/TropC-like"/>
</dbReference>
<dbReference type="Proteomes" id="UP000663881">
    <property type="component" value="Unassembled WGS sequence"/>
</dbReference>
<dbReference type="Pfam" id="PF13499">
    <property type="entry name" value="EF-hand_7"/>
    <property type="match status" value="1"/>
</dbReference>
<protein>
    <recommendedName>
        <fullName evidence="3">EF-hand domain-containing protein</fullName>
    </recommendedName>
</protein>
<reference evidence="4" key="1">
    <citation type="submission" date="2021-02" db="EMBL/GenBank/DDBJ databases">
        <authorList>
            <person name="Nowell W R."/>
        </authorList>
    </citation>
    <scope>NUCLEOTIDE SEQUENCE</scope>
</reference>
<name>A0A814FPP6_9BILA</name>
<evidence type="ECO:0000313" key="6">
    <source>
        <dbReference type="Proteomes" id="UP000663891"/>
    </source>
</evidence>
<dbReference type="SMART" id="SM00054">
    <property type="entry name" value="EFh"/>
    <property type="match status" value="2"/>
</dbReference>
<evidence type="ECO:0000313" key="4">
    <source>
        <dbReference type="EMBL" id="CAF0984952.1"/>
    </source>
</evidence>
<keyword evidence="1" id="KW-0677">Repeat</keyword>
<dbReference type="InterPro" id="IPR002048">
    <property type="entry name" value="EF_hand_dom"/>
</dbReference>
<dbReference type="EMBL" id="CAJNON010000113">
    <property type="protein sequence ID" value="CAF0984952.1"/>
    <property type="molecule type" value="Genomic_DNA"/>
</dbReference>
<comment type="caution">
    <text evidence="4">The sequence shown here is derived from an EMBL/GenBank/DDBJ whole genome shotgun (WGS) entry which is preliminary data.</text>
</comment>
<dbReference type="FunFam" id="1.10.238.10:FF:000001">
    <property type="entry name" value="Calmodulin 1"/>
    <property type="match status" value="1"/>
</dbReference>
<dbReference type="PANTHER" id="PTHR23048:SF0">
    <property type="entry name" value="CALMODULIN LIKE 3"/>
    <property type="match status" value="1"/>
</dbReference>
<evidence type="ECO:0000256" key="2">
    <source>
        <dbReference type="SAM" id="MobiDB-lite"/>
    </source>
</evidence>
<dbReference type="Proteomes" id="UP000663891">
    <property type="component" value="Unassembled WGS sequence"/>
</dbReference>
<evidence type="ECO:0000256" key="1">
    <source>
        <dbReference type="ARBA" id="ARBA00022737"/>
    </source>
</evidence>
<evidence type="ECO:0000259" key="3">
    <source>
        <dbReference type="PROSITE" id="PS50222"/>
    </source>
</evidence>
<dbReference type="PANTHER" id="PTHR23048">
    <property type="entry name" value="MYOSIN LIGHT CHAIN 1, 3"/>
    <property type="match status" value="1"/>
</dbReference>
<dbReference type="EMBL" id="CAJOAY010005937">
    <property type="protein sequence ID" value="CAF4124729.1"/>
    <property type="molecule type" value="Genomic_DNA"/>
</dbReference>
<gene>
    <name evidence="5" type="ORF">OKA104_LOCUS36926</name>
    <name evidence="4" type="ORF">VCS650_LOCUS13876</name>
</gene>
<dbReference type="GO" id="GO:0016460">
    <property type="term" value="C:myosin II complex"/>
    <property type="evidence" value="ECO:0007669"/>
    <property type="project" value="TreeGrafter"/>
</dbReference>
<feature type="domain" description="EF-hand" evidence="3">
    <location>
        <begin position="40"/>
        <end position="75"/>
    </location>
</feature>
<organism evidence="4 6">
    <name type="scientific">Adineta steineri</name>
    <dbReference type="NCBI Taxonomy" id="433720"/>
    <lineage>
        <taxon>Eukaryota</taxon>
        <taxon>Metazoa</taxon>
        <taxon>Spiralia</taxon>
        <taxon>Gnathifera</taxon>
        <taxon>Rotifera</taxon>
        <taxon>Eurotatoria</taxon>
        <taxon>Bdelloidea</taxon>
        <taxon>Adinetida</taxon>
        <taxon>Adinetidae</taxon>
        <taxon>Adineta</taxon>
    </lineage>
</organism>
<accession>A0A814FPP6</accession>
<evidence type="ECO:0000313" key="5">
    <source>
        <dbReference type="EMBL" id="CAF4124729.1"/>
    </source>
</evidence>
<proteinExistence type="predicted"/>
<dbReference type="PROSITE" id="PS50222">
    <property type="entry name" value="EF_HAND_2"/>
    <property type="match status" value="2"/>
</dbReference>